<dbReference type="CDD" id="cd00003">
    <property type="entry name" value="PNPsynthase"/>
    <property type="match status" value="1"/>
</dbReference>
<evidence type="ECO:0000256" key="3">
    <source>
        <dbReference type="ARBA" id="ARBA00023096"/>
    </source>
</evidence>
<dbReference type="PANTHER" id="PTHR30456">
    <property type="entry name" value="PYRIDOXINE 5'-PHOSPHATE SYNTHASE"/>
    <property type="match status" value="1"/>
</dbReference>
<comment type="subunit">
    <text evidence="4">Homooctamer; tetramer of dimers.</text>
</comment>
<dbReference type="EC" id="2.6.99.2" evidence="4 5"/>
<dbReference type="SUPFAM" id="SSF63892">
    <property type="entry name" value="Pyridoxine 5'-phosphate synthase"/>
    <property type="match status" value="1"/>
</dbReference>
<dbReference type="InterPro" id="IPR013785">
    <property type="entry name" value="Aldolase_TIM"/>
</dbReference>
<organism evidence="6 7">
    <name type="scientific">Calditerrivibrio nitroreducens</name>
    <dbReference type="NCBI Taxonomy" id="477976"/>
    <lineage>
        <taxon>Bacteria</taxon>
        <taxon>Pseudomonadati</taxon>
        <taxon>Deferribacterota</taxon>
        <taxon>Deferribacteres</taxon>
        <taxon>Deferribacterales</taxon>
        <taxon>Calditerrivibrionaceae</taxon>
    </lineage>
</organism>
<dbReference type="Gene3D" id="3.20.20.70">
    <property type="entry name" value="Aldolase class I"/>
    <property type="match status" value="1"/>
</dbReference>
<dbReference type="InterPro" id="IPR036130">
    <property type="entry name" value="Pyridoxine-5'_phos_synth"/>
</dbReference>
<keyword evidence="3 4" id="KW-0664">Pyridoxine biosynthesis</keyword>
<reference evidence="6 7" key="1">
    <citation type="submission" date="2018-01" db="EMBL/GenBank/DDBJ databases">
        <title>Metagenomic assembled genomes from two thermal pools in the Uzon Caldera, Kamchatka, Russia.</title>
        <authorList>
            <person name="Wilkins L."/>
            <person name="Ettinger C."/>
        </authorList>
    </citation>
    <scope>NUCLEOTIDE SEQUENCE [LARGE SCALE GENOMIC DNA]</scope>
    <source>
        <strain evidence="6">ZAV-05</strain>
    </source>
</reference>
<feature type="binding site" evidence="4">
    <location>
        <position position="18"/>
    </location>
    <ligand>
        <name>3-amino-2-oxopropyl phosphate</name>
        <dbReference type="ChEBI" id="CHEBI:57279"/>
    </ligand>
</feature>
<dbReference type="NCBIfam" id="TIGR00559">
    <property type="entry name" value="pdxJ"/>
    <property type="match status" value="1"/>
</dbReference>
<dbReference type="NCBIfam" id="NF003627">
    <property type="entry name" value="PRK05265.1-5"/>
    <property type="match status" value="1"/>
</dbReference>
<dbReference type="RefSeq" id="WP_424606227.1">
    <property type="nucleotide sequence ID" value="NZ_JBNAVA010000013.1"/>
</dbReference>
<protein>
    <recommendedName>
        <fullName evidence="4 5">Pyridoxine 5'-phosphate synthase</fullName>
        <shortName evidence="4">PNP synthase</shortName>
        <ecNumber evidence="4 5">2.6.99.2</ecNumber>
    </recommendedName>
</protein>
<dbReference type="GO" id="GO:0005829">
    <property type="term" value="C:cytosol"/>
    <property type="evidence" value="ECO:0007669"/>
    <property type="project" value="TreeGrafter"/>
</dbReference>
<dbReference type="Pfam" id="PF03740">
    <property type="entry name" value="PdxJ"/>
    <property type="match status" value="1"/>
</dbReference>
<comment type="subcellular location">
    <subcellularLocation>
        <location evidence="4">Cytoplasm</location>
    </subcellularLocation>
</comment>
<gene>
    <name evidence="4" type="primary">pdxJ</name>
    <name evidence="6" type="ORF">C0187_07445</name>
</gene>
<feature type="active site" description="Proton acceptor" evidence="4">
    <location>
        <position position="43"/>
    </location>
</feature>
<evidence type="ECO:0000313" key="6">
    <source>
        <dbReference type="EMBL" id="PMP69329.1"/>
    </source>
</evidence>
<feature type="binding site" evidence="4">
    <location>
        <begin position="9"/>
        <end position="10"/>
    </location>
    <ligand>
        <name>1-deoxy-D-xylulose 5-phosphate</name>
        <dbReference type="ChEBI" id="CHEBI:57792"/>
    </ligand>
</feature>
<comment type="catalytic activity">
    <reaction evidence="4">
        <text>3-amino-2-oxopropyl phosphate + 1-deoxy-D-xylulose 5-phosphate = pyridoxine 5'-phosphate + phosphate + 2 H2O + H(+)</text>
        <dbReference type="Rhea" id="RHEA:15265"/>
        <dbReference type="ChEBI" id="CHEBI:15377"/>
        <dbReference type="ChEBI" id="CHEBI:15378"/>
        <dbReference type="ChEBI" id="CHEBI:43474"/>
        <dbReference type="ChEBI" id="CHEBI:57279"/>
        <dbReference type="ChEBI" id="CHEBI:57792"/>
        <dbReference type="ChEBI" id="CHEBI:58589"/>
        <dbReference type="EC" id="2.6.99.2"/>
    </reaction>
</comment>
<name>A0A2J6WG80_9BACT</name>
<comment type="function">
    <text evidence="4">Catalyzes the complicated ring closure reaction between the two acyclic compounds 1-deoxy-D-xylulose-5-phosphate (DXP) and 3-amino-2-oxopropyl phosphate (1-amino-acetone-3-phosphate or AAP) to form pyridoxine 5'-phosphate (PNP) and inorganic phosphate.</text>
</comment>
<evidence type="ECO:0000313" key="7">
    <source>
        <dbReference type="Proteomes" id="UP000242881"/>
    </source>
</evidence>
<accession>A0A2J6WG80</accession>
<feature type="binding site" evidence="4">
    <location>
        <position position="100"/>
    </location>
    <ligand>
        <name>1-deoxy-D-xylulose 5-phosphate</name>
        <dbReference type="ChEBI" id="CHEBI:57792"/>
    </ligand>
</feature>
<keyword evidence="1 4" id="KW-0963">Cytoplasm</keyword>
<dbReference type="NCBIfam" id="NF003623">
    <property type="entry name" value="PRK05265.1-1"/>
    <property type="match status" value="1"/>
</dbReference>
<proteinExistence type="inferred from homology"/>
<keyword evidence="2 4" id="KW-0808">Transferase</keyword>
<comment type="caution">
    <text evidence="6">The sequence shown here is derived from an EMBL/GenBank/DDBJ whole genome shotgun (WGS) entry which is preliminary data.</text>
</comment>
<feature type="binding site" evidence="4">
    <location>
        <position position="7"/>
    </location>
    <ligand>
        <name>3-amino-2-oxopropyl phosphate</name>
        <dbReference type="ChEBI" id="CHEBI:57279"/>
    </ligand>
</feature>
<dbReference type="HAMAP" id="MF_00279">
    <property type="entry name" value="PdxJ"/>
    <property type="match status" value="1"/>
</dbReference>
<evidence type="ECO:0000256" key="4">
    <source>
        <dbReference type="HAMAP-Rule" id="MF_00279"/>
    </source>
</evidence>
<dbReference type="NCBIfam" id="NF003625">
    <property type="entry name" value="PRK05265.1-3"/>
    <property type="match status" value="1"/>
</dbReference>
<sequence length="243" mass="27245">MIKLGVNIDHVATVRQARRGKEPDPVHAAVLAELGGADGITVHLREDRRHIQDRDLFILRDTVKVKLNLEMATNDEIINIALSVKPNICTLVPEKREELTTEGGLDVIHNFDKVARTVEILKSNGIDVSIFIDPDKKQIEKAIETGARYIEIHTGRYAEATTEDESFKELKKIEAASKYAADLGFIVNAGHGLNYKNVIPLCRIFPFHEFNIGHSIISKSILVGLKDAVREMKDILEKYSIDK</sequence>
<dbReference type="GO" id="GO:0033856">
    <property type="term" value="F:pyridoxine 5'-phosphate synthase activity"/>
    <property type="evidence" value="ECO:0007669"/>
    <property type="project" value="UniProtKB-UniRule"/>
</dbReference>
<evidence type="ECO:0000256" key="5">
    <source>
        <dbReference type="NCBIfam" id="TIGR00559"/>
    </source>
</evidence>
<feature type="binding site" evidence="4">
    <location>
        <position position="45"/>
    </location>
    <ligand>
        <name>1-deoxy-D-xylulose 5-phosphate</name>
        <dbReference type="ChEBI" id="CHEBI:57792"/>
    </ligand>
</feature>
<dbReference type="InterPro" id="IPR004569">
    <property type="entry name" value="PyrdxlP_synth_PdxJ"/>
</dbReference>
<dbReference type="UniPathway" id="UPA00244">
    <property type="reaction ID" value="UER00313"/>
</dbReference>
<comment type="pathway">
    <text evidence="4">Cofactor biosynthesis; pyridoxine 5'-phosphate biosynthesis; pyridoxine 5'-phosphate from D-erythrose 4-phosphate: step 5/5.</text>
</comment>
<comment type="similarity">
    <text evidence="4">Belongs to the PNP synthase family.</text>
</comment>
<dbReference type="GO" id="GO:0008615">
    <property type="term" value="P:pyridoxine biosynthetic process"/>
    <property type="evidence" value="ECO:0007669"/>
    <property type="project" value="UniProtKB-UniRule"/>
</dbReference>
<dbReference type="Proteomes" id="UP000242881">
    <property type="component" value="Unassembled WGS sequence"/>
</dbReference>
<feature type="site" description="Transition state stabilizer" evidence="4">
    <location>
        <position position="151"/>
    </location>
</feature>
<feature type="active site" description="Proton donor" evidence="4">
    <location>
        <position position="191"/>
    </location>
</feature>
<dbReference type="EMBL" id="PNIN01000077">
    <property type="protein sequence ID" value="PMP69329.1"/>
    <property type="molecule type" value="Genomic_DNA"/>
</dbReference>
<evidence type="ECO:0000256" key="2">
    <source>
        <dbReference type="ARBA" id="ARBA00022679"/>
    </source>
</evidence>
<feature type="binding site" evidence="4">
    <location>
        <position position="50"/>
    </location>
    <ligand>
        <name>1-deoxy-D-xylulose 5-phosphate</name>
        <dbReference type="ChEBI" id="CHEBI:57792"/>
    </ligand>
</feature>
<feature type="active site" description="Proton acceptor" evidence="4">
    <location>
        <position position="70"/>
    </location>
</feature>
<evidence type="ECO:0000256" key="1">
    <source>
        <dbReference type="ARBA" id="ARBA00022490"/>
    </source>
</evidence>
<feature type="binding site" evidence="4">
    <location>
        <begin position="213"/>
        <end position="214"/>
    </location>
    <ligand>
        <name>3-amino-2-oxopropyl phosphate</name>
        <dbReference type="ChEBI" id="CHEBI:57279"/>
    </ligand>
</feature>
<dbReference type="PANTHER" id="PTHR30456:SF0">
    <property type="entry name" value="PYRIDOXINE 5'-PHOSPHATE SYNTHASE"/>
    <property type="match status" value="1"/>
</dbReference>
<dbReference type="AlphaFoldDB" id="A0A2J6WG80"/>
<feature type="binding site" evidence="4">
    <location>
        <position position="192"/>
    </location>
    <ligand>
        <name>3-amino-2-oxopropyl phosphate</name>
        <dbReference type="ChEBI" id="CHEBI:57279"/>
    </ligand>
</feature>